<organism evidence="1 2">
    <name type="scientific">Oedothorax gibbosus</name>
    <dbReference type="NCBI Taxonomy" id="931172"/>
    <lineage>
        <taxon>Eukaryota</taxon>
        <taxon>Metazoa</taxon>
        <taxon>Ecdysozoa</taxon>
        <taxon>Arthropoda</taxon>
        <taxon>Chelicerata</taxon>
        <taxon>Arachnida</taxon>
        <taxon>Araneae</taxon>
        <taxon>Araneomorphae</taxon>
        <taxon>Entelegynae</taxon>
        <taxon>Araneoidea</taxon>
        <taxon>Linyphiidae</taxon>
        <taxon>Erigoninae</taxon>
        <taxon>Oedothorax</taxon>
    </lineage>
</organism>
<protein>
    <submittedName>
        <fullName evidence="1">Uncharacterized protein</fullName>
    </submittedName>
</protein>
<dbReference type="Proteomes" id="UP000827092">
    <property type="component" value="Unassembled WGS sequence"/>
</dbReference>
<evidence type="ECO:0000313" key="1">
    <source>
        <dbReference type="EMBL" id="KAG8196586.1"/>
    </source>
</evidence>
<evidence type="ECO:0000313" key="2">
    <source>
        <dbReference type="Proteomes" id="UP000827092"/>
    </source>
</evidence>
<dbReference type="AlphaFoldDB" id="A0AAV6VM13"/>
<comment type="caution">
    <text evidence="1">The sequence shown here is derived from an EMBL/GenBank/DDBJ whole genome shotgun (WGS) entry which is preliminary data.</text>
</comment>
<accession>A0AAV6VM13</accession>
<name>A0AAV6VM13_9ARAC</name>
<gene>
    <name evidence="1" type="ORF">JTE90_014147</name>
</gene>
<dbReference type="EMBL" id="JAFNEN010000067">
    <property type="protein sequence ID" value="KAG8196586.1"/>
    <property type="molecule type" value="Genomic_DNA"/>
</dbReference>
<reference evidence="1 2" key="1">
    <citation type="journal article" date="2022" name="Nat. Ecol. Evol.">
        <title>A masculinizing supergene underlies an exaggerated male reproductive morph in a spider.</title>
        <authorList>
            <person name="Hendrickx F."/>
            <person name="De Corte Z."/>
            <person name="Sonet G."/>
            <person name="Van Belleghem S.M."/>
            <person name="Kostlbacher S."/>
            <person name="Vangestel C."/>
        </authorList>
    </citation>
    <scope>NUCLEOTIDE SEQUENCE [LARGE SCALE GENOMIC DNA]</scope>
    <source>
        <strain evidence="1">W744_W776</strain>
    </source>
</reference>
<proteinExistence type="predicted"/>
<keyword evidence="2" id="KW-1185">Reference proteome</keyword>
<sequence>MTNHHLSKYLGNGKCSLMFLHPSPFLSSSGFPLPAEVSHSMSCFQFTRTLIIVKLEIDVKLASQERKPINVNIKNQSERETSYSKYHIHFPPSGPTKQLIENETVLFLKLLARIRTPHLTLFGWQQAGRFTSPQQQCHDNNGRDGFTTLESLYHKPKKKTSYSKYHIHFPPSGPTKQLIENETVLFLKLLARIRTPHLALFGWQQVVRFNNNATTTMAKLDLQRDCGRTHGSQ</sequence>